<evidence type="ECO:0000256" key="2">
    <source>
        <dbReference type="ARBA" id="ARBA00022618"/>
    </source>
</evidence>
<organism evidence="8 9">
    <name type="scientific">Acidihalobacter aeolianus</name>
    <dbReference type="NCBI Taxonomy" id="2792603"/>
    <lineage>
        <taxon>Bacteria</taxon>
        <taxon>Pseudomonadati</taxon>
        <taxon>Pseudomonadota</taxon>
        <taxon>Gammaproteobacteria</taxon>
        <taxon>Chromatiales</taxon>
        <taxon>Ectothiorhodospiraceae</taxon>
        <taxon>Acidihalobacter</taxon>
    </lineage>
</organism>
<evidence type="ECO:0000256" key="1">
    <source>
        <dbReference type="ARBA" id="ARBA00022475"/>
    </source>
</evidence>
<feature type="topological domain" description="Periplasmic" evidence="7">
    <location>
        <begin position="26"/>
        <end position="109"/>
    </location>
</feature>
<evidence type="ECO:0000256" key="5">
    <source>
        <dbReference type="ARBA" id="ARBA00023136"/>
    </source>
</evidence>
<dbReference type="GO" id="GO:0032153">
    <property type="term" value="C:cell division site"/>
    <property type="evidence" value="ECO:0007669"/>
    <property type="project" value="UniProtKB-UniRule"/>
</dbReference>
<sequence>MTKGSRLLIAGLLVLLGVLQFKLWLGEGSISDVHRLHRQLAEQASENAKLKDANSALEAEVVALKRGTSAVEELARSRLGMIQLGDTFYQYVSPSDPAQAPASGDRKPK</sequence>
<dbReference type="PANTHER" id="PTHR37485">
    <property type="entry name" value="CELL DIVISION PROTEIN FTSB"/>
    <property type="match status" value="1"/>
</dbReference>
<keyword evidence="6 7" id="KW-0131">Cell cycle</keyword>
<protein>
    <recommendedName>
        <fullName evidence="7">Cell division protein FtsB</fullName>
    </recommendedName>
</protein>
<dbReference type="Proteomes" id="UP000095342">
    <property type="component" value="Chromosome"/>
</dbReference>
<evidence type="ECO:0000256" key="4">
    <source>
        <dbReference type="ARBA" id="ARBA00022989"/>
    </source>
</evidence>
<keyword evidence="2 7" id="KW-0132">Cell division</keyword>
<name>A0A1D8K7I5_9GAMM</name>
<dbReference type="PANTHER" id="PTHR37485:SF1">
    <property type="entry name" value="CELL DIVISION PROTEIN FTSB"/>
    <property type="match status" value="1"/>
</dbReference>
<evidence type="ECO:0000256" key="6">
    <source>
        <dbReference type="ARBA" id="ARBA00023306"/>
    </source>
</evidence>
<keyword evidence="5 7" id="KW-0472">Membrane</keyword>
<evidence type="ECO:0000256" key="7">
    <source>
        <dbReference type="HAMAP-Rule" id="MF_00599"/>
    </source>
</evidence>
<dbReference type="InterPro" id="IPR007060">
    <property type="entry name" value="FtsL/DivIC"/>
</dbReference>
<dbReference type="Pfam" id="PF04977">
    <property type="entry name" value="DivIC"/>
    <property type="match status" value="1"/>
</dbReference>
<dbReference type="InterPro" id="IPR023081">
    <property type="entry name" value="Cell_div_FtsB"/>
</dbReference>
<evidence type="ECO:0000256" key="3">
    <source>
        <dbReference type="ARBA" id="ARBA00022692"/>
    </source>
</evidence>
<dbReference type="EMBL" id="CP017448">
    <property type="protein sequence ID" value="AOV16890.1"/>
    <property type="molecule type" value="Genomic_DNA"/>
</dbReference>
<feature type="topological domain" description="Cytoplasmic" evidence="7">
    <location>
        <begin position="1"/>
        <end position="7"/>
    </location>
</feature>
<keyword evidence="7" id="KW-0175">Coiled coil</keyword>
<keyword evidence="7" id="KW-0997">Cell inner membrane</keyword>
<keyword evidence="3 7" id="KW-0812">Transmembrane</keyword>
<dbReference type="HAMAP" id="MF_00599">
    <property type="entry name" value="FtsB"/>
    <property type="match status" value="1"/>
</dbReference>
<comment type="subunit">
    <text evidence="7">Part of a complex composed of FtsB, FtsL and FtsQ.</text>
</comment>
<evidence type="ECO:0000313" key="8">
    <source>
        <dbReference type="EMBL" id="AOV16890.1"/>
    </source>
</evidence>
<accession>A0A1D8K7I5</accession>
<dbReference type="GO" id="GO:0043093">
    <property type="term" value="P:FtsZ-dependent cytokinesis"/>
    <property type="evidence" value="ECO:0007669"/>
    <property type="project" value="UniProtKB-UniRule"/>
</dbReference>
<dbReference type="NCBIfam" id="NF002058">
    <property type="entry name" value="PRK00888.1"/>
    <property type="match status" value="1"/>
</dbReference>
<proteinExistence type="inferred from homology"/>
<dbReference type="GO" id="GO:0005886">
    <property type="term" value="C:plasma membrane"/>
    <property type="evidence" value="ECO:0007669"/>
    <property type="project" value="UniProtKB-SubCell"/>
</dbReference>
<dbReference type="RefSeq" id="WP_070072473.1">
    <property type="nucleotide sequence ID" value="NZ_CP017448.1"/>
</dbReference>
<comment type="function">
    <text evidence="7">Essential cell division protein. May link together the upstream cell division proteins, which are predominantly cytoplasmic, with the downstream cell division proteins, which are predominantly periplasmic.</text>
</comment>
<keyword evidence="9" id="KW-1185">Reference proteome</keyword>
<dbReference type="GO" id="GO:0030428">
    <property type="term" value="C:cell septum"/>
    <property type="evidence" value="ECO:0007669"/>
    <property type="project" value="TreeGrafter"/>
</dbReference>
<dbReference type="AlphaFoldDB" id="A0A1D8K7I5"/>
<comment type="subcellular location">
    <subcellularLocation>
        <location evidence="7">Cell inner membrane</location>
        <topology evidence="7">Single-pass type II membrane protein</topology>
    </subcellularLocation>
    <text evidence="7">Localizes to the division septum.</text>
</comment>
<dbReference type="KEGG" id="aaeo:BJI67_07285"/>
<reference evidence="8 9" key="1">
    <citation type="submission" date="2016-09" db="EMBL/GenBank/DDBJ databases">
        <title>Acidihalobacter prosperus V6 (DSM14174).</title>
        <authorList>
            <person name="Khaleque H.N."/>
            <person name="Ramsay J.P."/>
            <person name="Murphy R.J.T."/>
            <person name="Kaksonen A.H."/>
            <person name="Boxall N.J."/>
            <person name="Watkin E.L.J."/>
        </authorList>
    </citation>
    <scope>NUCLEOTIDE SEQUENCE [LARGE SCALE GENOMIC DNA]</scope>
    <source>
        <strain evidence="8 9">V6</strain>
    </source>
</reference>
<gene>
    <name evidence="7" type="primary">ftsB</name>
    <name evidence="8" type="ORF">BJI67_07285</name>
</gene>
<keyword evidence="1 7" id="KW-1003">Cell membrane</keyword>
<evidence type="ECO:0000313" key="9">
    <source>
        <dbReference type="Proteomes" id="UP000095342"/>
    </source>
</evidence>
<comment type="similarity">
    <text evidence="7">Belongs to the FtsB family.</text>
</comment>
<keyword evidence="4 7" id="KW-1133">Transmembrane helix</keyword>
<feature type="coiled-coil region" evidence="7">
    <location>
        <begin position="33"/>
        <end position="67"/>
    </location>
</feature>